<dbReference type="SMART" id="SM00382">
    <property type="entry name" value="AAA"/>
    <property type="match status" value="1"/>
</dbReference>
<evidence type="ECO:0000256" key="3">
    <source>
        <dbReference type="ARBA" id="ARBA00022840"/>
    </source>
</evidence>
<feature type="domain" description="ABC transporter" evidence="4">
    <location>
        <begin position="18"/>
        <end position="260"/>
    </location>
</feature>
<dbReference type="SUPFAM" id="SSF52540">
    <property type="entry name" value="P-loop containing nucleoside triphosphate hydrolases"/>
    <property type="match status" value="1"/>
</dbReference>
<dbReference type="Pfam" id="PF00005">
    <property type="entry name" value="ABC_tran"/>
    <property type="match status" value="1"/>
</dbReference>
<evidence type="ECO:0000313" key="5">
    <source>
        <dbReference type="EMBL" id="CCV66123.1"/>
    </source>
</evidence>
<keyword evidence="2" id="KW-0547">Nucleotide-binding</keyword>
<dbReference type="GO" id="GO:0005524">
    <property type="term" value="F:ATP binding"/>
    <property type="evidence" value="ECO:0007669"/>
    <property type="project" value="UniProtKB-KW"/>
</dbReference>
<evidence type="ECO:0000256" key="1">
    <source>
        <dbReference type="ARBA" id="ARBA00022448"/>
    </source>
</evidence>
<dbReference type="EMBL" id="FO681348">
    <property type="protein sequence ID" value="CCV66123.1"/>
    <property type="molecule type" value="Genomic_DNA"/>
</dbReference>
<evidence type="ECO:0000313" key="6">
    <source>
        <dbReference type="Proteomes" id="UP000032737"/>
    </source>
</evidence>
<keyword evidence="6" id="KW-1185">Reference proteome</keyword>
<dbReference type="AlphaFoldDB" id="U4KRW7"/>
<dbReference type="PROSITE" id="PS50893">
    <property type="entry name" value="ABC_TRANSPORTER_2"/>
    <property type="match status" value="1"/>
</dbReference>
<gene>
    <name evidence="5" type="ORF">BN85311020</name>
</gene>
<dbReference type="PROSITE" id="PS00211">
    <property type="entry name" value="ABC_TRANSPORTER_1"/>
    <property type="match status" value="1"/>
</dbReference>
<dbReference type="STRING" id="61635.BN85311020"/>
<protein>
    <submittedName>
        <fullName evidence="5">Putative ABC-type transport system, ATPase component</fullName>
    </submittedName>
</protein>
<name>U4KRW7_9MOLU</name>
<dbReference type="HOGENOM" id="CLU_000604_1_2_14"/>
<dbReference type="Gene3D" id="3.40.50.300">
    <property type="entry name" value="P-loop containing nucleotide triphosphate hydrolases"/>
    <property type="match status" value="1"/>
</dbReference>
<dbReference type="Proteomes" id="UP000032737">
    <property type="component" value="Chromosome"/>
</dbReference>
<keyword evidence="1" id="KW-0813">Transport</keyword>
<dbReference type="InterPro" id="IPR003439">
    <property type="entry name" value="ABC_transporter-like_ATP-bd"/>
</dbReference>
<evidence type="ECO:0000256" key="2">
    <source>
        <dbReference type="ARBA" id="ARBA00022741"/>
    </source>
</evidence>
<accession>U4KRW7</accession>
<sequence>MMAMIEVKHVAKDFKKPIRKPGIVGMMKTLFSTKYTITNAVKDVSFSLERGEIVGYIGANGAGKSTTIKMMCGILTPSSGEIMVDGYLPYHPKQRKEVLKEIGVVFGQRTQLWWDLPLIESLHILKAIYDVSAADYQERFEFLTKVLELDPFLNQPVRTLSLGQRMRADLAASLIHNPKILFLDEPTIGLDVLVKDRMIKAIKEIHRVYNTTIVLTTHNMDDITDLCKRVIILDEGQILYDGPIQAIKKSFGEYRHVSFLTKELIDLVSLQEELGKGIQVSKDDGYIKITLNMAYTSVNQVLKQILDNYKVDDIKISEDTLESIVKKIYETKQIS</sequence>
<dbReference type="InterPro" id="IPR017871">
    <property type="entry name" value="ABC_transporter-like_CS"/>
</dbReference>
<dbReference type="InterPro" id="IPR050763">
    <property type="entry name" value="ABC_transporter_ATP-binding"/>
</dbReference>
<dbReference type="InterPro" id="IPR003593">
    <property type="entry name" value="AAA+_ATPase"/>
</dbReference>
<dbReference type="GO" id="GO:0016887">
    <property type="term" value="F:ATP hydrolysis activity"/>
    <property type="evidence" value="ECO:0007669"/>
    <property type="project" value="InterPro"/>
</dbReference>
<dbReference type="KEGG" id="abra:BN85311020"/>
<keyword evidence="3" id="KW-0067">ATP-binding</keyword>
<dbReference type="InterPro" id="IPR027417">
    <property type="entry name" value="P-loop_NTPase"/>
</dbReference>
<dbReference type="PANTHER" id="PTHR42711:SF1">
    <property type="entry name" value="ABC-TRANSPORT PROTEIN, ATP-BINDING COMPONENT"/>
    <property type="match status" value="1"/>
</dbReference>
<organism evidence="5 6">
    <name type="scientific">Acholeplasma brassicae</name>
    <dbReference type="NCBI Taxonomy" id="61635"/>
    <lineage>
        <taxon>Bacteria</taxon>
        <taxon>Bacillati</taxon>
        <taxon>Mycoplasmatota</taxon>
        <taxon>Mollicutes</taxon>
        <taxon>Acholeplasmatales</taxon>
        <taxon>Acholeplasmataceae</taxon>
        <taxon>Acholeplasma</taxon>
    </lineage>
</organism>
<dbReference type="PANTHER" id="PTHR42711">
    <property type="entry name" value="ABC TRANSPORTER ATP-BINDING PROTEIN"/>
    <property type="match status" value="1"/>
</dbReference>
<reference evidence="5 6" key="1">
    <citation type="journal article" date="2013" name="J. Mol. Microbiol. Biotechnol.">
        <title>Analysis of the Complete Genomes of Acholeplasma brassicae , A. palmae and A. laidlawii and Their Comparison to the Obligate Parasites from ' Candidatus Phytoplasma'.</title>
        <authorList>
            <person name="Kube M."/>
            <person name="Siewert C."/>
            <person name="Migdoll A.M."/>
            <person name="Duduk B."/>
            <person name="Holz S."/>
            <person name="Rabus R."/>
            <person name="Seemuller E."/>
            <person name="Mitrovic J."/>
            <person name="Muller I."/>
            <person name="Buttner C."/>
            <person name="Reinhardt R."/>
        </authorList>
    </citation>
    <scope>NUCLEOTIDE SEQUENCE [LARGE SCALE GENOMIC DNA]</scope>
    <source>
        <strain evidence="6">0502</strain>
    </source>
</reference>
<evidence type="ECO:0000259" key="4">
    <source>
        <dbReference type="PROSITE" id="PS50893"/>
    </source>
</evidence>
<proteinExistence type="predicted"/>